<dbReference type="InterPro" id="IPR005119">
    <property type="entry name" value="LysR_subst-bd"/>
</dbReference>
<proteinExistence type="predicted"/>
<name>A0ABT0VC65_9HYPH</name>
<dbReference type="Pfam" id="PF03466">
    <property type="entry name" value="LysR_substrate"/>
    <property type="match status" value="1"/>
</dbReference>
<dbReference type="Proteomes" id="UP001155079">
    <property type="component" value="Unassembled WGS sequence"/>
</dbReference>
<dbReference type="SUPFAM" id="SSF53850">
    <property type="entry name" value="Periplasmic binding protein-like II"/>
    <property type="match status" value="1"/>
</dbReference>
<reference evidence="3 4" key="1">
    <citation type="submission" date="2022-06" db="EMBL/GenBank/DDBJ databases">
        <authorList>
            <person name="Sun Q."/>
        </authorList>
    </citation>
    <scope>NUCLEOTIDE SEQUENCE [LARGE SCALE GENOMIC DNA]</scope>
    <source>
        <strain evidence="3 4">S153</strain>
    </source>
</reference>
<feature type="compositionally biased region" description="Basic and acidic residues" evidence="1">
    <location>
        <begin position="275"/>
        <end position="287"/>
    </location>
</feature>
<comment type="caution">
    <text evidence="3">The sequence shown here is derived from an EMBL/GenBank/DDBJ whole genome shotgun (WGS) entry which is preliminary data.</text>
</comment>
<gene>
    <name evidence="3" type="ORF">NBH20_16685</name>
</gene>
<protein>
    <submittedName>
        <fullName evidence="3">Substrate-binding domain-containing protein</fullName>
    </submittedName>
</protein>
<dbReference type="EMBL" id="JAMQAY010000006">
    <property type="protein sequence ID" value="MCM2402806.1"/>
    <property type="molecule type" value="Genomic_DNA"/>
</dbReference>
<keyword evidence="4" id="KW-1185">Reference proteome</keyword>
<sequence length="319" mass="34638">MRGQAPNEGSIGNLEAAGFGGQAHVPHWVRAHAPIERVDHDFGAMEELLPSYIAGGCLDQPRSPAWPDLPFHTLTVTLVPAWLQLLEQEMPDIRISLIPDRGGIEANLATLVDGEADFFLTYAHARVPFHLDRERFDYLSVGSDRLVPVVAPQVRLPRDRWVPGAGLLDRAVSEGVPVPYLSYGFSSFFGAALGRLFAERPQFLRRHVHENAIGAGLKTLALTGADLCWLPQSLIQAELNAGLLVNASTTCERINHDRLDDGSGDPPLPSSGEPEQTREELLEERRGTLAHPGTLTCPSANDMRQTGFGRIGVSGPSVG</sequence>
<evidence type="ECO:0000256" key="1">
    <source>
        <dbReference type="SAM" id="MobiDB-lite"/>
    </source>
</evidence>
<evidence type="ECO:0000313" key="4">
    <source>
        <dbReference type="Proteomes" id="UP001155079"/>
    </source>
</evidence>
<feature type="region of interest" description="Disordered" evidence="1">
    <location>
        <begin position="255"/>
        <end position="319"/>
    </location>
</feature>
<accession>A0ABT0VC65</accession>
<evidence type="ECO:0000313" key="3">
    <source>
        <dbReference type="EMBL" id="MCM2402806.1"/>
    </source>
</evidence>
<dbReference type="RefSeq" id="WP_250945880.1">
    <property type="nucleotide sequence ID" value="NZ_JAMQAY010000006.1"/>
</dbReference>
<evidence type="ECO:0000259" key="2">
    <source>
        <dbReference type="Pfam" id="PF03466"/>
    </source>
</evidence>
<feature type="domain" description="LysR substrate-binding" evidence="2">
    <location>
        <begin position="72"/>
        <end position="245"/>
    </location>
</feature>
<organism evidence="3 4">
    <name type="scientific">Ciceribacter sichuanensis</name>
    <dbReference type="NCBI Taxonomy" id="2949647"/>
    <lineage>
        <taxon>Bacteria</taxon>
        <taxon>Pseudomonadati</taxon>
        <taxon>Pseudomonadota</taxon>
        <taxon>Alphaproteobacteria</taxon>
        <taxon>Hyphomicrobiales</taxon>
        <taxon>Rhizobiaceae</taxon>
        <taxon>Ciceribacter</taxon>
    </lineage>
</organism>